<dbReference type="EMBL" id="CAACVG010000375">
    <property type="protein sequence ID" value="VEN34001.1"/>
    <property type="molecule type" value="Genomic_DNA"/>
</dbReference>
<dbReference type="OrthoDB" id="6779755at2759"/>
<feature type="compositionally biased region" description="Basic residues" evidence="1">
    <location>
        <begin position="599"/>
        <end position="631"/>
    </location>
</feature>
<reference evidence="2 3" key="1">
    <citation type="submission" date="2019-01" db="EMBL/GenBank/DDBJ databases">
        <authorList>
            <person name="Sayadi A."/>
        </authorList>
    </citation>
    <scope>NUCLEOTIDE SEQUENCE [LARGE SCALE GENOMIC DNA]</scope>
</reference>
<dbReference type="AlphaFoldDB" id="A0A653BEP0"/>
<evidence type="ECO:0000313" key="2">
    <source>
        <dbReference type="EMBL" id="VEN34001.1"/>
    </source>
</evidence>
<evidence type="ECO:0000313" key="3">
    <source>
        <dbReference type="Proteomes" id="UP000410492"/>
    </source>
</evidence>
<name>A0A653BEP0_CALMS</name>
<feature type="compositionally biased region" description="Basic and acidic residues" evidence="1">
    <location>
        <begin position="578"/>
        <end position="598"/>
    </location>
</feature>
<dbReference type="Proteomes" id="UP000410492">
    <property type="component" value="Unassembled WGS sequence"/>
</dbReference>
<sequence length="663" mass="75242">MDKQFSNKQKGYWGAANTNNSTSSYAAGMSQWSWPQTTANTTQGYGSTSNDGAKLTAEQWAAMSMYYAAQKKVAETSAQTFEGYSTSAVGGLYGTSATTNLYARTSNQRTMSGYNTGTSYYGTQNTSQQKPVQGYNTANQQMTNKLYGGINTNMTGSFGELSEATKGYENLGMSYGAGSSDKFSEGSMTGTSSMPYGGSMRSSGASGGFAGPIQSSENKKMLLEGAKRAGNNTPYGEASRAGGRLGSSDQPPGTYAPRSSTVASKGRFYGTDRETPLEVIDLRDDSDGEHEQMPKRQAAMGYRRLSPEQDEYTGPRQRYADKDTYVGNKASVSSNRYYDEPQLKNNENRSSWNKTDSSYNRDEWRHHDYKSADTNRSTDASMDRSAWHQKDDIRNPFEAEESKLSWNRYGSSYDEESGASSKNRDLYDRNEDGRSWKERDTSFNKGARNDPGDFYSRDERGRIWKQQGMEEDITSQRKRKNMEEERPLWKRRPMGEEHISPWKKQAFEEEKMAPLRRQDVEEDTMPPWKKKVMERKMLEGRAMQGWMSTSKNPRLRSGEENVSSSLGAIEGSLPPWKRRIEEKMAPPWSRERNEEKVPPWKKKNAPTPNKKKGRFLSKKQKGKARKKNKKKLREEKFFQRKGQKRQPQILRKIPHQPYLTVLQ</sequence>
<organism evidence="2 3">
    <name type="scientific">Callosobruchus maculatus</name>
    <name type="common">Southern cowpea weevil</name>
    <name type="synonym">Pulse bruchid</name>
    <dbReference type="NCBI Taxonomy" id="64391"/>
    <lineage>
        <taxon>Eukaryota</taxon>
        <taxon>Metazoa</taxon>
        <taxon>Ecdysozoa</taxon>
        <taxon>Arthropoda</taxon>
        <taxon>Hexapoda</taxon>
        <taxon>Insecta</taxon>
        <taxon>Pterygota</taxon>
        <taxon>Neoptera</taxon>
        <taxon>Endopterygota</taxon>
        <taxon>Coleoptera</taxon>
        <taxon>Polyphaga</taxon>
        <taxon>Cucujiformia</taxon>
        <taxon>Chrysomeloidea</taxon>
        <taxon>Chrysomelidae</taxon>
        <taxon>Bruchinae</taxon>
        <taxon>Bruchini</taxon>
        <taxon>Callosobruchus</taxon>
    </lineage>
</organism>
<feature type="compositionally biased region" description="Polar residues" evidence="1">
    <location>
        <begin position="247"/>
        <end position="263"/>
    </location>
</feature>
<feature type="compositionally biased region" description="Basic and acidic residues" evidence="1">
    <location>
        <begin position="422"/>
        <end position="462"/>
    </location>
</feature>
<feature type="compositionally biased region" description="Basic and acidic residues" evidence="1">
    <location>
        <begin position="381"/>
        <end position="403"/>
    </location>
</feature>
<feature type="region of interest" description="Disordered" evidence="1">
    <location>
        <begin position="228"/>
        <end position="663"/>
    </location>
</feature>
<gene>
    <name evidence="2" type="ORF">CALMAC_LOCUS348</name>
</gene>
<feature type="region of interest" description="Disordered" evidence="1">
    <location>
        <begin position="181"/>
        <end position="214"/>
    </location>
</feature>
<feature type="compositionally biased region" description="Basic and acidic residues" evidence="1">
    <location>
        <begin position="359"/>
        <end position="373"/>
    </location>
</feature>
<accession>A0A653BEP0</accession>
<evidence type="ECO:0000256" key="1">
    <source>
        <dbReference type="SAM" id="MobiDB-lite"/>
    </source>
</evidence>
<feature type="compositionally biased region" description="Basic and acidic residues" evidence="1">
    <location>
        <begin position="270"/>
        <end position="294"/>
    </location>
</feature>
<feature type="compositionally biased region" description="Polar residues" evidence="1">
    <location>
        <begin position="343"/>
        <end position="358"/>
    </location>
</feature>
<feature type="compositionally biased region" description="Basic and acidic residues" evidence="1">
    <location>
        <begin position="481"/>
        <end position="519"/>
    </location>
</feature>
<protein>
    <submittedName>
        <fullName evidence="2">Uncharacterized protein</fullName>
    </submittedName>
</protein>
<proteinExistence type="predicted"/>
<keyword evidence="3" id="KW-1185">Reference proteome</keyword>